<organism evidence="2 3">
    <name type="scientific">Corchorus olitorius</name>
    <dbReference type="NCBI Taxonomy" id="93759"/>
    <lineage>
        <taxon>Eukaryota</taxon>
        <taxon>Viridiplantae</taxon>
        <taxon>Streptophyta</taxon>
        <taxon>Embryophyta</taxon>
        <taxon>Tracheophyta</taxon>
        <taxon>Spermatophyta</taxon>
        <taxon>Magnoliopsida</taxon>
        <taxon>eudicotyledons</taxon>
        <taxon>Gunneridae</taxon>
        <taxon>Pentapetalae</taxon>
        <taxon>rosids</taxon>
        <taxon>malvids</taxon>
        <taxon>Malvales</taxon>
        <taxon>Malvaceae</taxon>
        <taxon>Grewioideae</taxon>
        <taxon>Apeibeae</taxon>
        <taxon>Corchorus</taxon>
    </lineage>
</organism>
<proteinExistence type="predicted"/>
<dbReference type="EMBL" id="AWUE01017224">
    <property type="protein sequence ID" value="OMO87935.1"/>
    <property type="molecule type" value="Genomic_DNA"/>
</dbReference>
<dbReference type="AlphaFoldDB" id="A0A1R3IZC8"/>
<feature type="compositionally biased region" description="Polar residues" evidence="1">
    <location>
        <begin position="1"/>
        <end position="11"/>
    </location>
</feature>
<feature type="compositionally biased region" description="Basic and acidic residues" evidence="1">
    <location>
        <begin position="17"/>
        <end position="26"/>
    </location>
</feature>
<sequence length="39" mass="4218">MSTPFETTLNDSPLRGETSRKGKNQVDLHPGGSGQDVYP</sequence>
<feature type="region of interest" description="Disordered" evidence="1">
    <location>
        <begin position="1"/>
        <end position="39"/>
    </location>
</feature>
<reference evidence="3" key="1">
    <citation type="submission" date="2013-09" db="EMBL/GenBank/DDBJ databases">
        <title>Corchorus olitorius genome sequencing.</title>
        <authorList>
            <person name="Alam M."/>
            <person name="Haque M.S."/>
            <person name="Islam M.S."/>
            <person name="Emdad E.M."/>
            <person name="Islam M.M."/>
            <person name="Ahmed B."/>
            <person name="Halim A."/>
            <person name="Hossen Q.M.M."/>
            <person name="Hossain M.Z."/>
            <person name="Ahmed R."/>
            <person name="Khan M.M."/>
            <person name="Islam R."/>
            <person name="Rashid M.M."/>
            <person name="Khan S.A."/>
            <person name="Rahman M.S."/>
            <person name="Alam M."/>
            <person name="Yahiya A.S."/>
            <person name="Khan M.S."/>
            <person name="Azam M.S."/>
            <person name="Haque T."/>
            <person name="Lashkar M.Z.H."/>
            <person name="Akhand A.I."/>
            <person name="Morshed G."/>
            <person name="Roy S."/>
            <person name="Uddin K.S."/>
            <person name="Rabeya T."/>
            <person name="Hossain A.S."/>
            <person name="Chowdhury A."/>
            <person name="Snigdha A.R."/>
            <person name="Mortoza M.S."/>
            <person name="Matin S.A."/>
            <person name="Hoque S.M.E."/>
            <person name="Islam M.K."/>
            <person name="Roy D.K."/>
            <person name="Haider R."/>
            <person name="Moosa M.M."/>
            <person name="Elias S.M."/>
            <person name="Hasan A.M."/>
            <person name="Jahan S."/>
            <person name="Shafiuddin M."/>
            <person name="Mahmood N."/>
            <person name="Shommy N.S."/>
        </authorList>
    </citation>
    <scope>NUCLEOTIDE SEQUENCE [LARGE SCALE GENOMIC DNA]</scope>
    <source>
        <strain evidence="3">cv. O-4</strain>
    </source>
</reference>
<name>A0A1R3IZC8_9ROSI</name>
<evidence type="ECO:0000313" key="3">
    <source>
        <dbReference type="Proteomes" id="UP000187203"/>
    </source>
</evidence>
<evidence type="ECO:0000256" key="1">
    <source>
        <dbReference type="SAM" id="MobiDB-lite"/>
    </source>
</evidence>
<dbReference type="Proteomes" id="UP000187203">
    <property type="component" value="Unassembled WGS sequence"/>
</dbReference>
<keyword evidence="3" id="KW-1185">Reference proteome</keyword>
<comment type="caution">
    <text evidence="2">The sequence shown here is derived from an EMBL/GenBank/DDBJ whole genome shotgun (WGS) entry which is preliminary data.</text>
</comment>
<accession>A0A1R3IZC8</accession>
<protein>
    <submittedName>
        <fullName evidence="2">Uncharacterized protein</fullName>
    </submittedName>
</protein>
<gene>
    <name evidence="2" type="ORF">COLO4_20529</name>
</gene>
<evidence type="ECO:0000313" key="2">
    <source>
        <dbReference type="EMBL" id="OMO87935.1"/>
    </source>
</evidence>